<sequence>MTVEPTHLSKPEQLRAWDNAHVWHPFTAMQAYEQEQAPIITSAEGFELIDFEGNRYLDGISSLWCNVHGHRVPEIDAAIKAQVDRVSHSTLLGLSSEPSIELARRLVERAPAGLTRVFYSDSGATAVEAALKMAFQYHRQKGNKPEQRDLFCTVGNAYHGDTIGSVSVGSMELFHRVYGPLLFRTLSCPSPQTLRRPVGFTAEGYREFCFAEVERIVAENASRLAAFIIEPLVQGAAGILVHPPGYLRHVREVTRRHGVPLIADEVAVGFGRTGTLFACEQEDVSPDLMCLAKGLTGGYLPVAATLATDEIYSAFLGDPSEGRTFFHGHTFTGNPLGCAAGLASLELFERNKVLQNVASNSLKLRERLSVLDSHPHVAQIRQKGIMVGVELVRDRETLTSFPSERRTGHQVTLAARRRGVIVRPLGDVAVLMPAPAMPGELIDRLCDVFLESIDEATLES</sequence>
<evidence type="ECO:0000313" key="15">
    <source>
        <dbReference type="Proteomes" id="UP000199518"/>
    </source>
</evidence>
<keyword evidence="10 13" id="KW-0663">Pyridoxal phosphate</keyword>
<accession>A0A1I3DMX0</accession>
<feature type="binding site" evidence="13">
    <location>
        <position position="293"/>
    </location>
    <ligand>
        <name>substrate</name>
    </ligand>
</feature>
<comment type="subcellular location">
    <subcellularLocation>
        <location evidence="2 13">Cytoplasm</location>
    </subcellularLocation>
</comment>
<comment type="pathway">
    <text evidence="3 13">Cofactor biosynthesis; biotin biosynthesis; 7,8-diaminononanoate from 8-amino-7-oxononanoate (SAM route): step 1/1.</text>
</comment>
<dbReference type="Gene3D" id="3.40.640.10">
    <property type="entry name" value="Type I PLP-dependent aspartate aminotransferase-like (Major domain)"/>
    <property type="match status" value="1"/>
</dbReference>
<evidence type="ECO:0000256" key="12">
    <source>
        <dbReference type="ARBA" id="ARBA00060970"/>
    </source>
</evidence>
<evidence type="ECO:0000256" key="8">
    <source>
        <dbReference type="ARBA" id="ARBA00022691"/>
    </source>
</evidence>
<feature type="modified residue" description="N6-(pyridoxal phosphate)lysine" evidence="13">
    <location>
        <position position="293"/>
    </location>
</feature>
<keyword evidence="7 13" id="KW-0808">Transferase</keyword>
<comment type="cofactor">
    <cofactor evidence="1 13">
        <name>pyridoxal 5'-phosphate</name>
        <dbReference type="ChEBI" id="CHEBI:597326"/>
    </cofactor>
</comment>
<dbReference type="RefSeq" id="WP_092048344.1">
    <property type="nucleotide sequence ID" value="NZ_FOQD01000003.1"/>
</dbReference>
<organism evidence="14 15">
    <name type="scientific">Planctomicrobium piriforme</name>
    <dbReference type="NCBI Taxonomy" id="1576369"/>
    <lineage>
        <taxon>Bacteria</taxon>
        <taxon>Pseudomonadati</taxon>
        <taxon>Planctomycetota</taxon>
        <taxon>Planctomycetia</taxon>
        <taxon>Planctomycetales</taxon>
        <taxon>Planctomycetaceae</taxon>
        <taxon>Planctomicrobium</taxon>
    </lineage>
</organism>
<evidence type="ECO:0000256" key="5">
    <source>
        <dbReference type="ARBA" id="ARBA00022490"/>
    </source>
</evidence>
<dbReference type="GO" id="GO:0004015">
    <property type="term" value="F:adenosylmethionine-8-amino-7-oxononanoate transaminase activity"/>
    <property type="evidence" value="ECO:0007669"/>
    <property type="project" value="UniProtKB-UniRule"/>
</dbReference>
<dbReference type="PANTHER" id="PTHR42684">
    <property type="entry name" value="ADENOSYLMETHIONINE-8-AMINO-7-OXONONANOATE AMINOTRANSFERASE"/>
    <property type="match status" value="1"/>
</dbReference>
<dbReference type="NCBIfam" id="TIGR00508">
    <property type="entry name" value="bioA"/>
    <property type="match status" value="1"/>
</dbReference>
<feature type="binding site" evidence="13">
    <location>
        <position position="264"/>
    </location>
    <ligand>
        <name>pyridoxal 5'-phosphate</name>
        <dbReference type="ChEBI" id="CHEBI:597326"/>
    </ligand>
</feature>
<keyword evidence="8 13" id="KW-0949">S-adenosyl-L-methionine</keyword>
<evidence type="ECO:0000256" key="11">
    <source>
        <dbReference type="ARBA" id="ARBA00048449"/>
    </source>
</evidence>
<evidence type="ECO:0000256" key="10">
    <source>
        <dbReference type="ARBA" id="ARBA00022898"/>
    </source>
</evidence>
<evidence type="ECO:0000256" key="1">
    <source>
        <dbReference type="ARBA" id="ARBA00001933"/>
    </source>
</evidence>
<feature type="binding site" evidence="13">
    <location>
        <position position="328"/>
    </location>
    <ligand>
        <name>substrate</name>
    </ligand>
</feature>
<dbReference type="STRING" id="1576369.SAMN05421753_103327"/>
<dbReference type="EC" id="2.6.1.62" evidence="13"/>
<dbReference type="Proteomes" id="UP000199518">
    <property type="component" value="Unassembled WGS sequence"/>
</dbReference>
<evidence type="ECO:0000256" key="7">
    <source>
        <dbReference type="ARBA" id="ARBA00022679"/>
    </source>
</evidence>
<feature type="binding site" evidence="13">
    <location>
        <position position="158"/>
    </location>
    <ligand>
        <name>substrate</name>
    </ligand>
</feature>
<evidence type="ECO:0000256" key="3">
    <source>
        <dbReference type="ARBA" id="ARBA00005063"/>
    </source>
</evidence>
<keyword evidence="9 13" id="KW-0093">Biotin biosynthesis</keyword>
<keyword evidence="5 13" id="KW-0963">Cytoplasm</keyword>
<evidence type="ECO:0000256" key="4">
    <source>
        <dbReference type="ARBA" id="ARBA00011738"/>
    </source>
</evidence>
<comment type="catalytic activity">
    <reaction evidence="11 13">
        <text>(8S)-8-amino-7-oxononanoate + S-adenosyl-L-methionine = S-adenosyl-4-methylsulfanyl-2-oxobutanoate + (7R,8S)-7,8-diammoniononanoate</text>
        <dbReference type="Rhea" id="RHEA:16861"/>
        <dbReference type="ChEBI" id="CHEBI:16490"/>
        <dbReference type="ChEBI" id="CHEBI:59789"/>
        <dbReference type="ChEBI" id="CHEBI:149468"/>
        <dbReference type="ChEBI" id="CHEBI:149469"/>
        <dbReference type="EC" id="2.6.1.62"/>
    </reaction>
</comment>
<dbReference type="HAMAP" id="MF_00834">
    <property type="entry name" value="BioA"/>
    <property type="match status" value="1"/>
</dbReference>
<feature type="binding site" evidence="13">
    <location>
        <position position="423"/>
    </location>
    <ligand>
        <name>substrate</name>
    </ligand>
</feature>
<gene>
    <name evidence="13" type="primary">bioA</name>
    <name evidence="14" type="ORF">SAMN05421753_103327</name>
</gene>
<dbReference type="InterPro" id="IPR005815">
    <property type="entry name" value="BioA"/>
</dbReference>
<evidence type="ECO:0000256" key="2">
    <source>
        <dbReference type="ARBA" id="ARBA00004496"/>
    </source>
</evidence>
<evidence type="ECO:0000313" key="14">
    <source>
        <dbReference type="EMBL" id="SFH88023.1"/>
    </source>
</evidence>
<dbReference type="OrthoDB" id="9816013at2"/>
<dbReference type="CDD" id="cd00610">
    <property type="entry name" value="OAT_like"/>
    <property type="match status" value="1"/>
</dbReference>
<dbReference type="GO" id="GO:0009102">
    <property type="term" value="P:biotin biosynthetic process"/>
    <property type="evidence" value="ECO:0007669"/>
    <property type="project" value="UniProtKB-UniRule"/>
</dbReference>
<comment type="caution">
    <text evidence="13">Lacks conserved residue(s) required for the propagation of feature annotation.</text>
</comment>
<dbReference type="InterPro" id="IPR049704">
    <property type="entry name" value="Aminotrans_3_PPA_site"/>
</dbReference>
<dbReference type="PIRSF" id="PIRSF000521">
    <property type="entry name" value="Transaminase_4ab_Lys_Orn"/>
    <property type="match status" value="1"/>
</dbReference>
<reference evidence="15" key="1">
    <citation type="submission" date="2016-10" db="EMBL/GenBank/DDBJ databases">
        <authorList>
            <person name="Varghese N."/>
            <person name="Submissions S."/>
        </authorList>
    </citation>
    <scope>NUCLEOTIDE SEQUENCE [LARGE SCALE GENOMIC DNA]</scope>
    <source>
        <strain evidence="15">DSM 26348</strain>
    </source>
</reference>
<feature type="site" description="Participates in the substrate recognition with KAPA and in a stacking interaction with the adenine ring of SAM" evidence="13">
    <location>
        <position position="26"/>
    </location>
</feature>
<dbReference type="PROSITE" id="PS00600">
    <property type="entry name" value="AA_TRANSFER_CLASS_3"/>
    <property type="match status" value="1"/>
</dbReference>
<feature type="binding site" evidence="13">
    <location>
        <begin position="123"/>
        <end position="124"/>
    </location>
    <ligand>
        <name>pyridoxal 5'-phosphate</name>
        <dbReference type="ChEBI" id="CHEBI:597326"/>
    </ligand>
</feature>
<dbReference type="GO" id="GO:0005737">
    <property type="term" value="C:cytoplasm"/>
    <property type="evidence" value="ECO:0007669"/>
    <property type="project" value="UniProtKB-SubCell"/>
</dbReference>
<evidence type="ECO:0000256" key="9">
    <source>
        <dbReference type="ARBA" id="ARBA00022756"/>
    </source>
</evidence>
<dbReference type="InterPro" id="IPR015424">
    <property type="entry name" value="PyrdxlP-dep_Trfase"/>
</dbReference>
<proteinExistence type="inferred from homology"/>
<keyword evidence="6 13" id="KW-0032">Aminotransferase</keyword>
<dbReference type="InterPro" id="IPR015421">
    <property type="entry name" value="PyrdxlP-dep_Trfase_major"/>
</dbReference>
<dbReference type="Gene3D" id="3.90.1150.10">
    <property type="entry name" value="Aspartate Aminotransferase, domain 1"/>
    <property type="match status" value="1"/>
</dbReference>
<comment type="subunit">
    <text evidence="4 13">Homodimer.</text>
</comment>
<dbReference type="EMBL" id="FOQD01000003">
    <property type="protein sequence ID" value="SFH88023.1"/>
    <property type="molecule type" value="Genomic_DNA"/>
</dbReference>
<dbReference type="AlphaFoldDB" id="A0A1I3DMX0"/>
<dbReference type="UniPathway" id="UPA00078">
    <property type="reaction ID" value="UER00160"/>
</dbReference>
<protein>
    <recommendedName>
        <fullName evidence="13">Adenosylmethionine-8-amino-7-oxononanoate aminotransferase</fullName>
        <ecNumber evidence="13">2.6.1.62</ecNumber>
    </recommendedName>
    <alternativeName>
        <fullName evidence="13">7,8-diamino-pelargonic acid aminotransferase</fullName>
        <shortName evidence="13">DAPA AT</shortName>
        <shortName evidence="13">DAPA aminotransferase</shortName>
    </alternativeName>
    <alternativeName>
        <fullName evidence="13">7,8-diaminononanoate synthase</fullName>
        <shortName evidence="13">DANS</shortName>
    </alternativeName>
    <alternativeName>
        <fullName evidence="13">Diaminopelargonic acid synthase</fullName>
    </alternativeName>
</protein>
<comment type="function">
    <text evidence="13">Catalyzes the transfer of the alpha-amino group from S-adenosyl-L-methionine (SAM) to 7-keto-8-aminopelargonic acid (KAPA) to form 7,8-diaminopelargonic acid (DAPA). It is the only aminotransferase known to utilize SAM as an amino donor.</text>
</comment>
<evidence type="ECO:0000256" key="13">
    <source>
        <dbReference type="HAMAP-Rule" id="MF_00834"/>
    </source>
</evidence>
<dbReference type="Pfam" id="PF00202">
    <property type="entry name" value="Aminotran_3"/>
    <property type="match status" value="1"/>
</dbReference>
<dbReference type="SUPFAM" id="SSF53383">
    <property type="entry name" value="PLP-dependent transferases"/>
    <property type="match status" value="1"/>
</dbReference>
<keyword evidence="15" id="KW-1185">Reference proteome</keyword>
<evidence type="ECO:0000256" key="6">
    <source>
        <dbReference type="ARBA" id="ARBA00022576"/>
    </source>
</evidence>
<feature type="binding site" evidence="13">
    <location>
        <begin position="329"/>
        <end position="330"/>
    </location>
    <ligand>
        <name>pyridoxal 5'-phosphate</name>
        <dbReference type="ChEBI" id="CHEBI:597326"/>
    </ligand>
</feature>
<dbReference type="InterPro" id="IPR015422">
    <property type="entry name" value="PyrdxlP-dep_Trfase_small"/>
</dbReference>
<dbReference type="InterPro" id="IPR005814">
    <property type="entry name" value="Aminotrans_3"/>
</dbReference>
<dbReference type="GO" id="GO:0030170">
    <property type="term" value="F:pyridoxal phosphate binding"/>
    <property type="evidence" value="ECO:0007669"/>
    <property type="project" value="UniProtKB-UniRule"/>
</dbReference>
<name>A0A1I3DMX0_9PLAN</name>
<comment type="similarity">
    <text evidence="12 13">Belongs to the class-III pyridoxal-phosphate-dependent aminotransferase family. BioA subfamily.</text>
</comment>
<dbReference type="FunFam" id="3.40.640.10:FF:000078">
    <property type="entry name" value="Adenosylmethionine-8-amino-7-oxononanoate aminotransferase"/>
    <property type="match status" value="1"/>
</dbReference>
<dbReference type="PANTHER" id="PTHR42684:SF17">
    <property type="entry name" value="ADENOSYLMETHIONINE-8-AMINO-7-OXONONANOATE AMINOTRANSFERASE"/>
    <property type="match status" value="1"/>
</dbReference>